<gene>
    <name evidence="4" type="ORF">OXX778_LOCUS3838</name>
</gene>
<keyword evidence="1" id="KW-0106">Calcium</keyword>
<evidence type="ECO:0000259" key="3">
    <source>
        <dbReference type="PROSITE" id="PS50222"/>
    </source>
</evidence>
<dbReference type="InterPro" id="IPR002048">
    <property type="entry name" value="EF_hand_dom"/>
</dbReference>
<dbReference type="InterPro" id="IPR018247">
    <property type="entry name" value="EF_Hand_1_Ca_BS"/>
</dbReference>
<dbReference type="GO" id="GO:0005509">
    <property type="term" value="F:calcium ion binding"/>
    <property type="evidence" value="ECO:0007669"/>
    <property type="project" value="InterPro"/>
</dbReference>
<keyword evidence="5" id="KW-1185">Reference proteome</keyword>
<dbReference type="Proteomes" id="UP000663879">
    <property type="component" value="Unassembled WGS sequence"/>
</dbReference>
<dbReference type="CDD" id="cd00051">
    <property type="entry name" value="EFh"/>
    <property type="match status" value="1"/>
</dbReference>
<feature type="signal peptide" evidence="2">
    <location>
        <begin position="1"/>
        <end position="24"/>
    </location>
</feature>
<dbReference type="EMBL" id="CAJNOC010000355">
    <property type="protein sequence ID" value="CAF0749590.1"/>
    <property type="molecule type" value="Genomic_DNA"/>
</dbReference>
<evidence type="ECO:0000313" key="4">
    <source>
        <dbReference type="EMBL" id="CAF0749590.1"/>
    </source>
</evidence>
<dbReference type="PROSITE" id="PS00018">
    <property type="entry name" value="EF_HAND_1"/>
    <property type="match status" value="1"/>
</dbReference>
<proteinExistence type="predicted"/>
<dbReference type="OrthoDB" id="26525at2759"/>
<dbReference type="PROSITE" id="PS50222">
    <property type="entry name" value="EF_HAND_2"/>
    <property type="match status" value="2"/>
</dbReference>
<dbReference type="AlphaFoldDB" id="A0A813P9V8"/>
<dbReference type="InterPro" id="IPR011992">
    <property type="entry name" value="EF-hand-dom_pair"/>
</dbReference>
<accession>A0A813P9V8</accession>
<feature type="chain" id="PRO_5032583552" description="EF-hand domain-containing protein" evidence="2">
    <location>
        <begin position="25"/>
        <end position="851"/>
    </location>
</feature>
<name>A0A813P9V8_9BILA</name>
<dbReference type="Gene3D" id="1.10.238.10">
    <property type="entry name" value="EF-hand"/>
    <property type="match status" value="1"/>
</dbReference>
<evidence type="ECO:0000256" key="1">
    <source>
        <dbReference type="ARBA" id="ARBA00022837"/>
    </source>
</evidence>
<evidence type="ECO:0000313" key="5">
    <source>
        <dbReference type="Proteomes" id="UP000663879"/>
    </source>
</evidence>
<feature type="domain" description="EF-hand" evidence="3">
    <location>
        <begin position="779"/>
        <end position="806"/>
    </location>
</feature>
<keyword evidence="2" id="KW-0732">Signal</keyword>
<dbReference type="SMART" id="SM00054">
    <property type="entry name" value="EFh"/>
    <property type="match status" value="2"/>
</dbReference>
<protein>
    <recommendedName>
        <fullName evidence="3">EF-hand domain-containing protein</fullName>
    </recommendedName>
</protein>
<feature type="domain" description="EF-hand" evidence="3">
    <location>
        <begin position="808"/>
        <end position="843"/>
    </location>
</feature>
<organism evidence="4 5">
    <name type="scientific">Brachionus calyciflorus</name>
    <dbReference type="NCBI Taxonomy" id="104777"/>
    <lineage>
        <taxon>Eukaryota</taxon>
        <taxon>Metazoa</taxon>
        <taxon>Spiralia</taxon>
        <taxon>Gnathifera</taxon>
        <taxon>Rotifera</taxon>
        <taxon>Eurotatoria</taxon>
        <taxon>Monogononta</taxon>
        <taxon>Pseudotrocha</taxon>
        <taxon>Ploima</taxon>
        <taxon>Brachionidae</taxon>
        <taxon>Brachionus</taxon>
    </lineage>
</organism>
<comment type="caution">
    <text evidence="4">The sequence shown here is derived from an EMBL/GenBank/DDBJ whole genome shotgun (WGS) entry which is preliminary data.</text>
</comment>
<dbReference type="SUPFAM" id="SSF47473">
    <property type="entry name" value="EF-hand"/>
    <property type="match status" value="1"/>
</dbReference>
<dbReference type="Pfam" id="PF13499">
    <property type="entry name" value="EF-hand_7"/>
    <property type="match status" value="1"/>
</dbReference>
<reference evidence="4" key="1">
    <citation type="submission" date="2021-02" db="EMBL/GenBank/DDBJ databases">
        <authorList>
            <person name="Nowell W R."/>
        </authorList>
    </citation>
    <scope>NUCLEOTIDE SEQUENCE</scope>
    <source>
        <strain evidence="4">Ploen Becks lab</strain>
    </source>
</reference>
<evidence type="ECO:0000256" key="2">
    <source>
        <dbReference type="SAM" id="SignalP"/>
    </source>
</evidence>
<sequence>MKPRSILLLVLLINIFGLFKEINAKKSSTTLTTTIKLKPGNNRPNQDIPAITNATSSTETSIITLNLTSFFQTTDLTLTTTGNFSTNTTFIKSSQLIFTNSTEISTTDSFNLPTSRNFESESSMDQTKPSTFLTTLNTEKTIATTYSSHFDLNTSYNATYQMTINSTSLGEKALISTSSETLLTTSNFETITTLKEPSTLSNFHSTEVLAQKISPTFSDNNSKETTIKFEEKFSDSTINFDASSSLSETSQMTTMFTNLFSKNFTFKSIFSSETFSAASTLIEESTTKISPTLSDSTSEEKKQDSFSSKTLIDLEKTLSYFTNLDSSSSENTKQTTLSTSLFNTSFGENSIFSSSSETFLTISTIGTITTLKESSTLSIVDMTDFTSEKFSDLTTNSDYKTFISETLQITFFSTNFLSTSLGENSILPISTESSSVTEEPTQKIQLTLSDSINEEHKENFSTRTVIKFEETLYDLINYDLSTSETYQITTVSTNLDTTTTREDSTLLTFGESYLFKSTKDIFFKETSNVMKDDLESTIYSDQNNLYTIFSTEEITTQVTASILNIVSDTQLNSKDSLEFITTEETKSTTLIESTSISDEKTLKYLETSISELTNVNSDFFTVDYSKNSESTSQFYSHFTEEKNFTDKKIFSRPFNNPTIYYSIQNEESLTTEISTLPSSNNLDEITEILNKETATNYAENLPFQTDHHSTVILSKLTQSFSFLNKETTKFYNDISIVYDKEEITSSIITIISETSAAGKSFLKNAIAEDTNDVFNPLPLFKQFDKNGDGKITEEDFVLAIEKLGLGEIGETMVKGVFEQIDTNGNGKLDLSEALKAYETIKSIFKKEEASS</sequence>